<reference evidence="2 3" key="1">
    <citation type="submission" date="2016-10" db="EMBL/GenBank/DDBJ databases">
        <authorList>
            <person name="de Groot N.N."/>
        </authorList>
    </citation>
    <scope>NUCLEOTIDE SEQUENCE [LARGE SCALE GENOMIC DNA]</scope>
    <source>
        <strain evidence="2">MBHS1</strain>
    </source>
</reference>
<proteinExistence type="predicted"/>
<name>A0A1H6FBV1_9GAMM</name>
<dbReference type="Proteomes" id="UP000236724">
    <property type="component" value="Unassembled WGS sequence"/>
</dbReference>
<keyword evidence="3" id="KW-1185">Reference proteome</keyword>
<accession>A0A1H6FBV1</accession>
<dbReference type="EMBL" id="FMSV02000534">
    <property type="protein sequence ID" value="SEH07562.1"/>
    <property type="molecule type" value="Genomic_DNA"/>
</dbReference>
<gene>
    <name evidence="2" type="ORF">MBHS_03438</name>
</gene>
<dbReference type="AlphaFoldDB" id="A0A1H6FBV1"/>
<dbReference type="RefSeq" id="WP_103921203.1">
    <property type="nucleotide sequence ID" value="NZ_FMSV02000534.1"/>
</dbReference>
<evidence type="ECO:0000256" key="1">
    <source>
        <dbReference type="SAM" id="MobiDB-lite"/>
    </source>
</evidence>
<sequence length="253" mass="27215">MQAENKLILFGGSAFVAMLILALVVGKQTPSEQSVSAQKPKPISQAEPKPVTHTIPPTANSNEKIQEPAASTIQEPAASIVQKPQALTAETLVFKAEADEKKAGIQAVKPMPDTLVPKAEQAEKKTSIQAVEPVIDSLTFKAGEAEKKPGIQAAEAVADTLHIPVQPYPKMAQPRMDIQVTQAQQQLMSAPTETWSVQQLADNSVLLVPPLQGQAMPAQFVEQIKNSLQSHGWNIQEPAEGHVILWVPEPGKK</sequence>
<feature type="region of interest" description="Disordered" evidence="1">
    <location>
        <begin position="31"/>
        <end position="61"/>
    </location>
</feature>
<evidence type="ECO:0000313" key="3">
    <source>
        <dbReference type="Proteomes" id="UP000236724"/>
    </source>
</evidence>
<protein>
    <submittedName>
        <fullName evidence="2">Uncharacterized protein</fullName>
    </submittedName>
</protein>
<evidence type="ECO:0000313" key="2">
    <source>
        <dbReference type="EMBL" id="SEH07562.1"/>
    </source>
</evidence>
<organism evidence="2 3">
    <name type="scientific">Candidatus Venteria ishoeyi</name>
    <dbReference type="NCBI Taxonomy" id="1899563"/>
    <lineage>
        <taxon>Bacteria</taxon>
        <taxon>Pseudomonadati</taxon>
        <taxon>Pseudomonadota</taxon>
        <taxon>Gammaproteobacteria</taxon>
        <taxon>Thiotrichales</taxon>
        <taxon>Thiotrichaceae</taxon>
        <taxon>Venteria</taxon>
    </lineage>
</organism>